<evidence type="ECO:0000313" key="2">
    <source>
        <dbReference type="Proteomes" id="UP001060170"/>
    </source>
</evidence>
<accession>A0ACC0ECJ9</accession>
<gene>
    <name evidence="1" type="ORF">MJO28_006926</name>
</gene>
<protein>
    <submittedName>
        <fullName evidence="1">Uncharacterized protein</fullName>
    </submittedName>
</protein>
<keyword evidence="2" id="KW-1185">Reference proteome</keyword>
<comment type="caution">
    <text evidence="1">The sequence shown here is derived from an EMBL/GenBank/DDBJ whole genome shotgun (WGS) entry which is preliminary data.</text>
</comment>
<dbReference type="EMBL" id="CM045871">
    <property type="protein sequence ID" value="KAI7951242.1"/>
    <property type="molecule type" value="Genomic_DNA"/>
</dbReference>
<reference evidence="2" key="1">
    <citation type="journal article" date="2018" name="BMC Genomics">
        <title>Genomic insights into host adaptation between the wheat stripe rust pathogen (Puccinia striiformis f. sp. tritici) and the barley stripe rust pathogen (Puccinia striiformis f. sp. hordei).</title>
        <authorList>
            <person name="Xia C."/>
            <person name="Wang M."/>
            <person name="Yin C."/>
            <person name="Cornejo O.E."/>
            <person name="Hulbert S.H."/>
            <person name="Chen X."/>
        </authorList>
    </citation>
    <scope>NUCLEOTIDE SEQUENCE [LARGE SCALE GENOMIC DNA]</scope>
    <source>
        <strain evidence="2">93-210</strain>
    </source>
</reference>
<reference evidence="1 2" key="3">
    <citation type="journal article" date="2022" name="Microbiol. Spectr.">
        <title>Folding features and dynamics of 3D genome architecture in plant fungal pathogens.</title>
        <authorList>
            <person name="Xia C."/>
        </authorList>
    </citation>
    <scope>NUCLEOTIDE SEQUENCE [LARGE SCALE GENOMIC DNA]</scope>
    <source>
        <strain evidence="1 2">93-210</strain>
    </source>
</reference>
<organism evidence="1 2">
    <name type="scientific">Puccinia striiformis f. sp. tritici</name>
    <dbReference type="NCBI Taxonomy" id="168172"/>
    <lineage>
        <taxon>Eukaryota</taxon>
        <taxon>Fungi</taxon>
        <taxon>Dikarya</taxon>
        <taxon>Basidiomycota</taxon>
        <taxon>Pucciniomycotina</taxon>
        <taxon>Pucciniomycetes</taxon>
        <taxon>Pucciniales</taxon>
        <taxon>Pucciniaceae</taxon>
        <taxon>Puccinia</taxon>
    </lineage>
</organism>
<reference evidence="2" key="2">
    <citation type="journal article" date="2018" name="Mol. Plant Microbe Interact.">
        <title>Genome sequence resources for the wheat stripe rust pathogen (Puccinia striiformis f. sp. tritici) and the barley stripe rust pathogen (Puccinia striiformis f. sp. hordei).</title>
        <authorList>
            <person name="Xia C."/>
            <person name="Wang M."/>
            <person name="Yin C."/>
            <person name="Cornejo O.E."/>
            <person name="Hulbert S.H."/>
            <person name="Chen X."/>
        </authorList>
    </citation>
    <scope>NUCLEOTIDE SEQUENCE [LARGE SCALE GENOMIC DNA]</scope>
    <source>
        <strain evidence="2">93-210</strain>
    </source>
</reference>
<proteinExistence type="predicted"/>
<evidence type="ECO:0000313" key="1">
    <source>
        <dbReference type="EMBL" id="KAI7951242.1"/>
    </source>
</evidence>
<sequence>MFNTMFTRGSQSTLLLIIALSAGLTLAYPYLPAPICYQNCPGGSKAPNGQPGDHPYQGRPCLKENKCRGDGQA</sequence>
<name>A0ACC0ECJ9_9BASI</name>
<dbReference type="Proteomes" id="UP001060170">
    <property type="component" value="Chromosome 7"/>
</dbReference>